<organism evidence="1 2">
    <name type="scientific">Albugo candida</name>
    <dbReference type="NCBI Taxonomy" id="65357"/>
    <lineage>
        <taxon>Eukaryota</taxon>
        <taxon>Sar</taxon>
        <taxon>Stramenopiles</taxon>
        <taxon>Oomycota</taxon>
        <taxon>Peronosporomycetes</taxon>
        <taxon>Albuginales</taxon>
        <taxon>Albuginaceae</taxon>
        <taxon>Albugo</taxon>
    </lineage>
</organism>
<sequence length="196" mass="22552">MDQTRHEGLACQVNEDDARDILEQLGYIPNNLVRVASYTSKANEHKVAVVLLYPLKSDLKAYKAKQRTAIEPFPTIYWLVSKDLKARVSLLESQGKLQEIQQRLKLSIEALASIKSSHEQYASMRWNMLTENDKFLVEKMKWRYPLQNVGIGGIQDFTYVKCLHVHYAHYLGSNGKENIIGHWVQELLDGQLSSDF</sequence>
<evidence type="ECO:0008006" key="3">
    <source>
        <dbReference type="Google" id="ProtNLM"/>
    </source>
</evidence>
<dbReference type="Proteomes" id="UP000053237">
    <property type="component" value="Unassembled WGS sequence"/>
</dbReference>
<dbReference type="PANTHER" id="PTHR37163">
    <property type="entry name" value="CONSERVED PROTEIN"/>
    <property type="match status" value="1"/>
</dbReference>
<accession>A0A024G9M3</accession>
<reference evidence="1 2" key="1">
    <citation type="submission" date="2012-05" db="EMBL/GenBank/DDBJ databases">
        <title>Recombination and specialization in a pathogen metapopulation.</title>
        <authorList>
            <person name="Gardiner A."/>
            <person name="Kemen E."/>
            <person name="Schultz-Larsen T."/>
            <person name="MacLean D."/>
            <person name="Van Oosterhout C."/>
            <person name="Jones J.D.G."/>
        </authorList>
    </citation>
    <scope>NUCLEOTIDE SEQUENCE [LARGE SCALE GENOMIC DNA]</scope>
    <source>
        <strain evidence="1 2">Ac Nc2</strain>
    </source>
</reference>
<dbReference type="Pfam" id="PF04417">
    <property type="entry name" value="DUF501"/>
    <property type="match status" value="1"/>
</dbReference>
<keyword evidence="2" id="KW-1185">Reference proteome</keyword>
<dbReference type="PANTHER" id="PTHR37163:SF1">
    <property type="entry name" value="DUF501 DOMAIN-CONTAINING PROTEIN"/>
    <property type="match status" value="1"/>
</dbReference>
<comment type="caution">
    <text evidence="1">The sequence shown here is derived from an EMBL/GenBank/DDBJ whole genome shotgun (WGS) entry which is preliminary data.</text>
</comment>
<dbReference type="EMBL" id="CAIX01000051">
    <property type="protein sequence ID" value="CCI43581.1"/>
    <property type="molecule type" value="Genomic_DNA"/>
</dbReference>
<proteinExistence type="predicted"/>
<dbReference type="InterPro" id="IPR007511">
    <property type="entry name" value="DUF501"/>
</dbReference>
<dbReference type="OrthoDB" id="46395at2759"/>
<name>A0A024G9M3_9STRA</name>
<protein>
    <recommendedName>
        <fullName evidence="3">DUF501 domain-containing protein</fullName>
    </recommendedName>
</protein>
<evidence type="ECO:0000313" key="1">
    <source>
        <dbReference type="EMBL" id="CCI43581.1"/>
    </source>
</evidence>
<evidence type="ECO:0000313" key="2">
    <source>
        <dbReference type="Proteomes" id="UP000053237"/>
    </source>
</evidence>
<dbReference type="AlphaFoldDB" id="A0A024G9M3"/>
<gene>
    <name evidence="1" type="ORF">BN9_043650</name>
</gene>
<dbReference type="InParanoid" id="A0A024G9M3"/>